<dbReference type="AlphaFoldDB" id="A0A512J5X6"/>
<keyword evidence="5" id="KW-1185">Reference proteome</keyword>
<dbReference type="CDD" id="cd07302">
    <property type="entry name" value="CHD"/>
    <property type="match status" value="1"/>
</dbReference>
<sequence length="396" mass="42772">MDASAEPHDLIDWILRHALATDDLGSLLAGICERLVARGVPVWRASLDLPTIDPHFRALTHKWWRDQPVTVGTFLHGPEQERNFQRSVIYHLLSQDLAEFRWRLEAGEGSNDFELLATLREAGGTDYVMRLVTFGDGGSVVRGFAFSFATDRPGGFTASEIAAVAGLMPALGLAAYRASAARTAASALSVYLGPNTAQRVLAGEIRRGEGERIAAAILFADLKGFTDLTERADALQVVAWLNEHFEAIGDAVTAEGGEILKFLGDGMLAVFPVREAGGLPCPSCEAALRAAEEAVARNDALNAARRRRGEPALAVDVALHYGEVVYGNVGASRRLDFTVIGRAVNETCRMEALCDELGRSIVLSEDVARRCARPTVRLGTFGLRGVRAERTLYGLA</sequence>
<dbReference type="Proteomes" id="UP000321960">
    <property type="component" value="Unassembled WGS sequence"/>
</dbReference>
<dbReference type="SMART" id="SM00044">
    <property type="entry name" value="CYCc"/>
    <property type="match status" value="1"/>
</dbReference>
<dbReference type="OrthoDB" id="4565346at2"/>
<dbReference type="Pfam" id="PF00211">
    <property type="entry name" value="Guanylate_cyc"/>
    <property type="match status" value="1"/>
</dbReference>
<dbReference type="SUPFAM" id="SSF55073">
    <property type="entry name" value="Nucleotide cyclase"/>
    <property type="match status" value="1"/>
</dbReference>
<dbReference type="PROSITE" id="PS50125">
    <property type="entry name" value="GUANYLATE_CYCLASE_2"/>
    <property type="match status" value="1"/>
</dbReference>
<dbReference type="Gene3D" id="3.30.70.1230">
    <property type="entry name" value="Nucleotide cyclase"/>
    <property type="match status" value="1"/>
</dbReference>
<proteinExistence type="predicted"/>
<dbReference type="RefSeq" id="WP_147026951.1">
    <property type="nucleotide sequence ID" value="NZ_BJZU01000068.1"/>
</dbReference>
<dbReference type="EMBL" id="BSPK01000101">
    <property type="protein sequence ID" value="GLS66268.1"/>
    <property type="molecule type" value="Genomic_DNA"/>
</dbReference>
<evidence type="ECO:0000313" key="4">
    <source>
        <dbReference type="Proteomes" id="UP000321960"/>
    </source>
</evidence>
<accession>A0A512J5X6</accession>
<dbReference type="GO" id="GO:0035556">
    <property type="term" value="P:intracellular signal transduction"/>
    <property type="evidence" value="ECO:0007669"/>
    <property type="project" value="InterPro"/>
</dbReference>
<evidence type="ECO:0000259" key="1">
    <source>
        <dbReference type="PROSITE" id="PS50125"/>
    </source>
</evidence>
<dbReference type="EMBL" id="BJZU01000068">
    <property type="protein sequence ID" value="GEP05378.1"/>
    <property type="molecule type" value="Genomic_DNA"/>
</dbReference>
<reference evidence="5" key="2">
    <citation type="journal article" date="2019" name="Int. J. Syst. Evol. Microbiol.">
        <title>The Global Catalogue of Microorganisms (GCM) 10K type strain sequencing project: providing services to taxonomists for standard genome sequencing and annotation.</title>
        <authorList>
            <consortium name="The Broad Institute Genomics Platform"/>
            <consortium name="The Broad Institute Genome Sequencing Center for Infectious Disease"/>
            <person name="Wu L."/>
            <person name="Ma J."/>
        </authorList>
    </citation>
    <scope>NUCLEOTIDE SEQUENCE [LARGE SCALE GENOMIC DNA]</scope>
    <source>
        <strain evidence="5">NBRC 107715</strain>
    </source>
</reference>
<name>A0A512J5X6_9HYPH</name>
<dbReference type="PANTHER" id="PTHR43081">
    <property type="entry name" value="ADENYLATE CYCLASE, TERMINAL-DIFFERENTIATION SPECIFIC-RELATED"/>
    <property type="match status" value="1"/>
</dbReference>
<protein>
    <submittedName>
        <fullName evidence="2">Adenylate cyclase</fullName>
    </submittedName>
</protein>
<evidence type="ECO:0000313" key="5">
    <source>
        <dbReference type="Proteomes" id="UP001156856"/>
    </source>
</evidence>
<organism evidence="2 4">
    <name type="scientific">Methylobacterium oxalidis</name>
    <dbReference type="NCBI Taxonomy" id="944322"/>
    <lineage>
        <taxon>Bacteria</taxon>
        <taxon>Pseudomonadati</taxon>
        <taxon>Pseudomonadota</taxon>
        <taxon>Alphaproteobacteria</taxon>
        <taxon>Hyphomicrobiales</taxon>
        <taxon>Methylobacteriaceae</taxon>
        <taxon>Methylobacterium</taxon>
    </lineage>
</organism>
<dbReference type="PANTHER" id="PTHR43081:SF11">
    <property type="entry name" value="BLR2264 PROTEIN"/>
    <property type="match status" value="1"/>
</dbReference>
<reference evidence="3" key="4">
    <citation type="submission" date="2023-01" db="EMBL/GenBank/DDBJ databases">
        <title>Draft genome sequence of Methylobacterium oxalidis strain NBRC 107715.</title>
        <authorList>
            <person name="Sun Q."/>
            <person name="Mori K."/>
        </authorList>
    </citation>
    <scope>NUCLEOTIDE SEQUENCE</scope>
    <source>
        <strain evidence="3">NBRC 107715</strain>
    </source>
</reference>
<reference evidence="3" key="1">
    <citation type="journal article" date="2014" name="Int. J. Syst. Evol. Microbiol.">
        <title>Complete genome of a new Firmicutes species belonging to the dominant human colonic microbiota ('Ruminococcus bicirculans') reveals two chromosomes and a selective capacity to utilize plant glucans.</title>
        <authorList>
            <consortium name="NISC Comparative Sequencing Program"/>
            <person name="Wegmann U."/>
            <person name="Louis P."/>
            <person name="Goesmann A."/>
            <person name="Henrissat B."/>
            <person name="Duncan S.H."/>
            <person name="Flint H.J."/>
        </authorList>
    </citation>
    <scope>NUCLEOTIDE SEQUENCE</scope>
    <source>
        <strain evidence="3">NBRC 107715</strain>
    </source>
</reference>
<reference evidence="2 4" key="3">
    <citation type="submission" date="2019-07" db="EMBL/GenBank/DDBJ databases">
        <title>Whole genome shotgun sequence of Methylobacterium oxalidis NBRC 107715.</title>
        <authorList>
            <person name="Hosoyama A."/>
            <person name="Uohara A."/>
            <person name="Ohji S."/>
            <person name="Ichikawa N."/>
        </authorList>
    </citation>
    <scope>NUCLEOTIDE SEQUENCE [LARGE SCALE GENOMIC DNA]</scope>
    <source>
        <strain evidence="2 4">NBRC 107715</strain>
    </source>
</reference>
<dbReference type="GO" id="GO:0004016">
    <property type="term" value="F:adenylate cyclase activity"/>
    <property type="evidence" value="ECO:0007669"/>
    <property type="project" value="UniProtKB-ARBA"/>
</dbReference>
<feature type="domain" description="Guanylate cyclase" evidence="1">
    <location>
        <begin position="216"/>
        <end position="351"/>
    </location>
</feature>
<evidence type="ECO:0000313" key="2">
    <source>
        <dbReference type="EMBL" id="GEP05378.1"/>
    </source>
</evidence>
<evidence type="ECO:0000313" key="3">
    <source>
        <dbReference type="EMBL" id="GLS66268.1"/>
    </source>
</evidence>
<dbReference type="GO" id="GO:0006171">
    <property type="term" value="P:cAMP biosynthetic process"/>
    <property type="evidence" value="ECO:0007669"/>
    <property type="project" value="TreeGrafter"/>
</dbReference>
<dbReference type="InterPro" id="IPR050697">
    <property type="entry name" value="Adenylyl/Guanylyl_Cyclase_3/4"/>
</dbReference>
<comment type="caution">
    <text evidence="2">The sequence shown here is derived from an EMBL/GenBank/DDBJ whole genome shotgun (WGS) entry which is preliminary data.</text>
</comment>
<dbReference type="Proteomes" id="UP001156856">
    <property type="component" value="Unassembled WGS sequence"/>
</dbReference>
<gene>
    <name evidence="3" type="ORF">GCM10007888_46500</name>
    <name evidence="2" type="ORF">MOX02_34160</name>
</gene>
<dbReference type="InterPro" id="IPR001054">
    <property type="entry name" value="A/G_cyclase"/>
</dbReference>
<dbReference type="InterPro" id="IPR029787">
    <property type="entry name" value="Nucleotide_cyclase"/>
</dbReference>